<dbReference type="Proteomes" id="UP000664277">
    <property type="component" value="Unassembled WGS sequence"/>
</dbReference>
<organism evidence="2 3">
    <name type="scientific">Candidatus Obscuribacter phosphatis</name>
    <dbReference type="NCBI Taxonomy" id="1906157"/>
    <lineage>
        <taxon>Bacteria</taxon>
        <taxon>Bacillati</taxon>
        <taxon>Candidatus Melainabacteria</taxon>
        <taxon>Candidatus Obscuribacterales</taxon>
        <taxon>Candidatus Obscuribacteraceae</taxon>
        <taxon>Candidatus Obscuribacter</taxon>
    </lineage>
</organism>
<comment type="caution">
    <text evidence="2">The sequence shown here is derived from an EMBL/GenBank/DDBJ whole genome shotgun (WGS) entry which is preliminary data.</text>
</comment>
<gene>
    <name evidence="2" type="ORF">J0M35_06290</name>
</gene>
<dbReference type="AlphaFoldDB" id="A0A8J7TMG6"/>
<dbReference type="EMBL" id="JAFLCK010000006">
    <property type="protein sequence ID" value="MBN8659953.1"/>
    <property type="molecule type" value="Genomic_DNA"/>
</dbReference>
<keyword evidence="1" id="KW-0472">Membrane</keyword>
<keyword evidence="1" id="KW-0812">Transmembrane</keyword>
<reference evidence="2" key="1">
    <citation type="submission" date="2021-02" db="EMBL/GenBank/DDBJ databases">
        <title>Genome-Resolved Metagenomics of a Microbial Community Performing Photosynthetic Biological Nutrient Removal.</title>
        <authorList>
            <person name="Mcdaniel E.A."/>
        </authorList>
    </citation>
    <scope>NUCLEOTIDE SEQUENCE</scope>
    <source>
        <strain evidence="2">UWPOB_OBS1</strain>
    </source>
</reference>
<sequence>MLRDQEKVKVAVATKEDDTVKRVFLAVIFGLLAATSNTWLYSSQSHSNYDAPWVYPAR</sequence>
<accession>A0A8J7TMG6</accession>
<evidence type="ECO:0000313" key="3">
    <source>
        <dbReference type="Proteomes" id="UP000664277"/>
    </source>
</evidence>
<evidence type="ECO:0000256" key="1">
    <source>
        <dbReference type="SAM" id="Phobius"/>
    </source>
</evidence>
<proteinExistence type="predicted"/>
<protein>
    <submittedName>
        <fullName evidence="2">Uncharacterized protein</fullName>
    </submittedName>
</protein>
<evidence type="ECO:0000313" key="2">
    <source>
        <dbReference type="EMBL" id="MBN8659953.1"/>
    </source>
</evidence>
<keyword evidence="1" id="KW-1133">Transmembrane helix</keyword>
<name>A0A8J7TMG6_9BACT</name>
<feature type="transmembrane region" description="Helical" evidence="1">
    <location>
        <begin position="23"/>
        <end position="42"/>
    </location>
</feature>